<gene>
    <name evidence="2" type="ORF">SHM_13590</name>
</gene>
<evidence type="ECO:0000313" key="3">
    <source>
        <dbReference type="Proteomes" id="UP001163387"/>
    </source>
</evidence>
<keyword evidence="3" id="KW-1185">Reference proteome</keyword>
<name>A0ABN6SY07_9MOLU</name>
<reference evidence="2 3" key="1">
    <citation type="journal article" date="2022" name="Front. Microbiol.">
        <title>Male-killing mechanisms vary between Spiroplasma species.</title>
        <authorList>
            <person name="Arai H."/>
            <person name="Inoue M."/>
            <person name="Kageyama D."/>
        </authorList>
    </citation>
    <scope>NUCLEOTIDE SEQUENCE [LARGE SCALE GENOMIC DNA]</scope>
    <source>
        <strain evidence="3">sHm</strain>
    </source>
</reference>
<keyword evidence="1" id="KW-1133">Transmembrane helix</keyword>
<organism evidence="2 3">
    <name type="scientific">Spiroplasma ixodetis</name>
    <dbReference type="NCBI Taxonomy" id="2141"/>
    <lineage>
        <taxon>Bacteria</taxon>
        <taxon>Bacillati</taxon>
        <taxon>Mycoplasmatota</taxon>
        <taxon>Mollicutes</taxon>
        <taxon>Entomoplasmatales</taxon>
        <taxon>Spiroplasmataceae</taxon>
        <taxon>Spiroplasma</taxon>
    </lineage>
</organism>
<evidence type="ECO:0000313" key="2">
    <source>
        <dbReference type="EMBL" id="BDT03713.1"/>
    </source>
</evidence>
<feature type="transmembrane region" description="Helical" evidence="1">
    <location>
        <begin position="12"/>
        <end position="35"/>
    </location>
</feature>
<evidence type="ECO:0000256" key="1">
    <source>
        <dbReference type="SAM" id="Phobius"/>
    </source>
</evidence>
<evidence type="ECO:0008006" key="4">
    <source>
        <dbReference type="Google" id="ProtNLM"/>
    </source>
</evidence>
<dbReference type="Proteomes" id="UP001163387">
    <property type="component" value="Chromosome"/>
</dbReference>
<keyword evidence="1" id="KW-0812">Transmembrane</keyword>
<sequence>MKLNWLNKKNSKIFSISCFFLAIGFIIMAFAWKYASYGVNENPNFNNNIGFIVQFYISISLIIFSLFFALIWLIIYIKEKVKPNQNNISPQS</sequence>
<feature type="transmembrane region" description="Helical" evidence="1">
    <location>
        <begin position="55"/>
        <end position="77"/>
    </location>
</feature>
<accession>A0ABN6SY07</accession>
<protein>
    <recommendedName>
        <fullName evidence="4">DUF3955 domain-containing protein</fullName>
    </recommendedName>
</protein>
<proteinExistence type="predicted"/>
<dbReference type="EMBL" id="AP026933">
    <property type="protein sequence ID" value="BDT03713.1"/>
    <property type="molecule type" value="Genomic_DNA"/>
</dbReference>
<keyword evidence="1" id="KW-0472">Membrane</keyword>